<keyword evidence="4" id="KW-0645">Protease</keyword>
<evidence type="ECO:0000256" key="7">
    <source>
        <dbReference type="ARBA" id="ARBA00022807"/>
    </source>
</evidence>
<keyword evidence="7" id="KW-0788">Thiol protease</keyword>
<evidence type="ECO:0000256" key="1">
    <source>
        <dbReference type="ARBA" id="ARBA00000707"/>
    </source>
</evidence>
<dbReference type="EC" id="3.4.19.12" evidence="3"/>
<dbReference type="GO" id="GO:0004843">
    <property type="term" value="F:cysteine-type deubiquitinase activity"/>
    <property type="evidence" value="ECO:0007669"/>
    <property type="project" value="UniProtKB-EC"/>
</dbReference>
<dbReference type="GO" id="GO:0016579">
    <property type="term" value="P:protein deubiquitination"/>
    <property type="evidence" value="ECO:0007669"/>
    <property type="project" value="InterPro"/>
</dbReference>
<dbReference type="PANTHER" id="PTHR21646">
    <property type="entry name" value="UBIQUITIN CARBOXYL-TERMINAL HYDROLASE"/>
    <property type="match status" value="1"/>
</dbReference>
<dbReference type="Gene3D" id="3.90.70.10">
    <property type="entry name" value="Cysteine proteinases"/>
    <property type="match status" value="1"/>
</dbReference>
<dbReference type="InterPro" id="IPR028889">
    <property type="entry name" value="USP"/>
</dbReference>
<dbReference type="Pfam" id="PF00443">
    <property type="entry name" value="UCH"/>
    <property type="match status" value="1"/>
</dbReference>
<keyword evidence="6" id="KW-0378">Hydrolase</keyword>
<evidence type="ECO:0000256" key="4">
    <source>
        <dbReference type="ARBA" id="ARBA00022670"/>
    </source>
</evidence>
<dbReference type="Proteomes" id="UP000663832">
    <property type="component" value="Unassembled WGS sequence"/>
</dbReference>
<comment type="catalytic activity">
    <reaction evidence="1">
        <text>Thiol-dependent hydrolysis of ester, thioester, amide, peptide and isopeptide bonds formed by the C-terminal Gly of ubiquitin (a 76-residue protein attached to proteins as an intracellular targeting signal).</text>
        <dbReference type="EC" id="3.4.19.12"/>
    </reaction>
</comment>
<dbReference type="AlphaFoldDB" id="A0A814BTN8"/>
<dbReference type="InterPro" id="IPR018200">
    <property type="entry name" value="USP_CS"/>
</dbReference>
<dbReference type="PROSITE" id="PS00972">
    <property type="entry name" value="USP_1"/>
    <property type="match status" value="1"/>
</dbReference>
<evidence type="ECO:0000256" key="6">
    <source>
        <dbReference type="ARBA" id="ARBA00022801"/>
    </source>
</evidence>
<evidence type="ECO:0000259" key="8">
    <source>
        <dbReference type="PROSITE" id="PS50235"/>
    </source>
</evidence>
<dbReference type="GO" id="GO:0006508">
    <property type="term" value="P:proteolysis"/>
    <property type="evidence" value="ECO:0007669"/>
    <property type="project" value="UniProtKB-KW"/>
</dbReference>
<proteinExistence type="inferred from homology"/>
<dbReference type="InterPro" id="IPR038765">
    <property type="entry name" value="Papain-like_cys_pep_sf"/>
</dbReference>
<comment type="caution">
    <text evidence="9">The sequence shown here is derived from an EMBL/GenBank/DDBJ whole genome shotgun (WGS) entry which is preliminary data.</text>
</comment>
<dbReference type="CDD" id="cd02257">
    <property type="entry name" value="Peptidase_C19"/>
    <property type="match status" value="1"/>
</dbReference>
<organism evidence="9 10">
    <name type="scientific">Adineta steineri</name>
    <dbReference type="NCBI Taxonomy" id="433720"/>
    <lineage>
        <taxon>Eukaryota</taxon>
        <taxon>Metazoa</taxon>
        <taxon>Spiralia</taxon>
        <taxon>Gnathifera</taxon>
        <taxon>Rotifera</taxon>
        <taxon>Eurotatoria</taxon>
        <taxon>Bdelloidea</taxon>
        <taxon>Adinetida</taxon>
        <taxon>Adinetidae</taxon>
        <taxon>Adineta</taxon>
    </lineage>
</organism>
<dbReference type="PROSITE" id="PS50235">
    <property type="entry name" value="USP_3"/>
    <property type="match status" value="1"/>
</dbReference>
<keyword evidence="10" id="KW-1185">Reference proteome</keyword>
<sequence length="134" mass="15070">MQTNNQSTLYTPGLCGLINIGNTCFMNSALQCLSNIPDLTQWAQCQNFQSTIQYNDIIYVYTSLIKAMWSGDNNCFNPQDIKQIVSHSAPIFTDYELFHIHTQSQVTCSGCNFIDTTDEITTFLPLPLPLQTST</sequence>
<comment type="similarity">
    <text evidence="2">Belongs to the peptidase C19 family.</text>
</comment>
<reference evidence="9" key="1">
    <citation type="submission" date="2021-02" db="EMBL/GenBank/DDBJ databases">
        <authorList>
            <person name="Nowell W R."/>
        </authorList>
    </citation>
    <scope>NUCLEOTIDE SEQUENCE</scope>
</reference>
<evidence type="ECO:0000313" key="10">
    <source>
        <dbReference type="Proteomes" id="UP000663832"/>
    </source>
</evidence>
<evidence type="ECO:0000256" key="5">
    <source>
        <dbReference type="ARBA" id="ARBA00022786"/>
    </source>
</evidence>
<dbReference type="InterPro" id="IPR050185">
    <property type="entry name" value="Ub_carboxyl-term_hydrolase"/>
</dbReference>
<protein>
    <recommendedName>
        <fullName evidence="3">ubiquitinyl hydrolase 1</fullName>
        <ecNumber evidence="3">3.4.19.12</ecNumber>
    </recommendedName>
</protein>
<evidence type="ECO:0000256" key="2">
    <source>
        <dbReference type="ARBA" id="ARBA00009085"/>
    </source>
</evidence>
<accession>A0A814BTN8</accession>
<keyword evidence="5" id="KW-0833">Ubl conjugation pathway</keyword>
<evidence type="ECO:0000313" key="9">
    <source>
        <dbReference type="EMBL" id="CAF0930661.1"/>
    </source>
</evidence>
<evidence type="ECO:0000256" key="3">
    <source>
        <dbReference type="ARBA" id="ARBA00012759"/>
    </source>
</evidence>
<dbReference type="SUPFAM" id="SSF54001">
    <property type="entry name" value="Cysteine proteinases"/>
    <property type="match status" value="1"/>
</dbReference>
<dbReference type="PANTHER" id="PTHR21646:SF24">
    <property type="entry name" value="UBIQUITIN CARBOXYL-TERMINAL HYDROLASE"/>
    <property type="match status" value="1"/>
</dbReference>
<name>A0A814BTN8_9BILA</name>
<dbReference type="EMBL" id="CAJNOM010000053">
    <property type="protein sequence ID" value="CAF0930661.1"/>
    <property type="molecule type" value="Genomic_DNA"/>
</dbReference>
<dbReference type="OrthoDB" id="292964at2759"/>
<feature type="domain" description="USP" evidence="8">
    <location>
        <begin position="15"/>
        <end position="134"/>
    </location>
</feature>
<gene>
    <name evidence="9" type="ORF">QVE165_LOCUS11081</name>
</gene>
<dbReference type="InterPro" id="IPR001394">
    <property type="entry name" value="Peptidase_C19_UCH"/>
</dbReference>